<sequence>MGCGGAKLVSRNAGSWWNELDLIGERWSFRDTGIVGEDGRALANSRQLQGRSTRHLYRQRQGALCVAALRGDARRAGNF</sequence>
<organism evidence="1">
    <name type="scientific">uncultured Rhodospirillales bacterium HF4000_24M03</name>
    <dbReference type="NCBI Taxonomy" id="710788"/>
    <lineage>
        <taxon>Bacteria</taxon>
        <taxon>Pseudomonadati</taxon>
        <taxon>Pseudomonadota</taxon>
        <taxon>Alphaproteobacteria</taxon>
        <taxon>Rhodospirillales</taxon>
        <taxon>environmental samples</taxon>
    </lineage>
</organism>
<dbReference type="AlphaFoldDB" id="E0XW10"/>
<dbReference type="EMBL" id="GU474895">
    <property type="protein sequence ID" value="ADI18601.1"/>
    <property type="molecule type" value="Genomic_DNA"/>
</dbReference>
<evidence type="ECO:0000313" key="1">
    <source>
        <dbReference type="EMBL" id="ADI18601.1"/>
    </source>
</evidence>
<reference evidence="1" key="1">
    <citation type="journal article" date="2011" name="Environ. Microbiol.">
        <title>Time-series analyses of Monterey Bay coastal microbial picoplankton using a 'genome proxy' microarray.</title>
        <authorList>
            <person name="Rich V.I."/>
            <person name="Pham V.D."/>
            <person name="Eppley J."/>
            <person name="Shi Y."/>
            <person name="DeLong E.F."/>
        </authorList>
    </citation>
    <scope>NUCLEOTIDE SEQUENCE</scope>
</reference>
<proteinExistence type="predicted"/>
<protein>
    <submittedName>
        <fullName evidence="1">Uncharacterized protein</fullName>
    </submittedName>
</protein>
<accession>E0XW10</accession>
<name>E0XW10_9PROT</name>